<keyword evidence="2" id="KW-0808">Transferase</keyword>
<evidence type="ECO:0000313" key="2">
    <source>
        <dbReference type="EMBL" id="MBB5693128.1"/>
    </source>
</evidence>
<dbReference type="Gene3D" id="1.10.287.130">
    <property type="match status" value="1"/>
</dbReference>
<protein>
    <submittedName>
        <fullName evidence="2">Histidine phosphotransferase ChpT</fullName>
    </submittedName>
</protein>
<comment type="caution">
    <text evidence="2">The sequence shown here is derived from an EMBL/GenBank/DDBJ whole genome shotgun (WGS) entry which is preliminary data.</text>
</comment>
<dbReference type="Proteomes" id="UP000580654">
    <property type="component" value="Unassembled WGS sequence"/>
</dbReference>
<dbReference type="EMBL" id="JACIJD010000004">
    <property type="protein sequence ID" value="MBB5693128.1"/>
    <property type="molecule type" value="Genomic_DNA"/>
</dbReference>
<dbReference type="Gene3D" id="3.30.565.10">
    <property type="entry name" value="Histidine kinase-like ATPase, C-terminal domain"/>
    <property type="match status" value="1"/>
</dbReference>
<gene>
    <name evidence="2" type="ORF">FHS87_001154</name>
</gene>
<dbReference type="InterPro" id="IPR036890">
    <property type="entry name" value="HATPase_C_sf"/>
</dbReference>
<proteinExistence type="predicted"/>
<evidence type="ECO:0000313" key="3">
    <source>
        <dbReference type="Proteomes" id="UP000580654"/>
    </source>
</evidence>
<keyword evidence="3" id="KW-1185">Reference proteome</keyword>
<name>A0A840XWI2_9PROT</name>
<dbReference type="GO" id="GO:0016740">
    <property type="term" value="F:transferase activity"/>
    <property type="evidence" value="ECO:0007669"/>
    <property type="project" value="UniProtKB-KW"/>
</dbReference>
<dbReference type="Pfam" id="PF10090">
    <property type="entry name" value="HPTransfase"/>
    <property type="match status" value="1"/>
</dbReference>
<dbReference type="InterPro" id="IPR018762">
    <property type="entry name" value="ChpT_C"/>
</dbReference>
<organism evidence="2 3">
    <name type="scientific">Muricoccus pecuniae</name>
    <dbReference type="NCBI Taxonomy" id="693023"/>
    <lineage>
        <taxon>Bacteria</taxon>
        <taxon>Pseudomonadati</taxon>
        <taxon>Pseudomonadota</taxon>
        <taxon>Alphaproteobacteria</taxon>
        <taxon>Acetobacterales</taxon>
        <taxon>Roseomonadaceae</taxon>
        <taxon>Muricoccus</taxon>
    </lineage>
</organism>
<sequence>MDDLALTQDLCARICHDIGGPLGALSGALDLAEEAPEEALSVARDGADAMRRRLRLWRAAAGAGTGPLDRQSMADLLEGALASGRVTADVSGLPDIPLRAPLAQALLIAALLGSEALPRGGVVHLAGQESGLAIWPEGRNAAWPSGLTAALAGEPVAGPRDVLGPLLLHLCEAAGMEVSLAMGGPAAAPLTLMPRRSELAHSA</sequence>
<reference evidence="2 3" key="1">
    <citation type="submission" date="2020-08" db="EMBL/GenBank/DDBJ databases">
        <title>Genomic Encyclopedia of Type Strains, Phase IV (KMG-IV): sequencing the most valuable type-strain genomes for metagenomic binning, comparative biology and taxonomic classification.</title>
        <authorList>
            <person name="Goeker M."/>
        </authorList>
    </citation>
    <scope>NUCLEOTIDE SEQUENCE [LARGE SCALE GENOMIC DNA]</scope>
    <source>
        <strain evidence="2 3">DSM 25622</strain>
    </source>
</reference>
<dbReference type="AlphaFoldDB" id="A0A840XWI2"/>
<accession>A0A840XWI2</accession>
<dbReference type="RefSeq" id="WP_184514817.1">
    <property type="nucleotide sequence ID" value="NZ_JACIJD010000004.1"/>
</dbReference>
<feature type="domain" description="Histidine phosphotransferase ChpT C-terminal" evidence="1">
    <location>
        <begin position="74"/>
        <end position="184"/>
    </location>
</feature>
<evidence type="ECO:0000259" key="1">
    <source>
        <dbReference type="Pfam" id="PF10090"/>
    </source>
</evidence>